<gene>
    <name evidence="4" type="ORF">GCM10011383_17220</name>
</gene>
<proteinExistence type="predicted"/>
<evidence type="ECO:0000256" key="2">
    <source>
        <dbReference type="ARBA" id="ARBA00023043"/>
    </source>
</evidence>
<dbReference type="InterPro" id="IPR002110">
    <property type="entry name" value="Ankyrin_rpt"/>
</dbReference>
<dbReference type="PROSITE" id="PS50088">
    <property type="entry name" value="ANK_REPEAT"/>
    <property type="match status" value="3"/>
</dbReference>
<evidence type="ECO:0000313" key="4">
    <source>
        <dbReference type="EMBL" id="GGF06738.1"/>
    </source>
</evidence>
<dbReference type="PANTHER" id="PTHR24201">
    <property type="entry name" value="ANK_REP_REGION DOMAIN-CONTAINING PROTEIN"/>
    <property type="match status" value="1"/>
</dbReference>
<keyword evidence="2 3" id="KW-0040">ANK repeat</keyword>
<organism evidence="4 5">
    <name type="scientific">Hymenobacter cavernae</name>
    <dbReference type="NCBI Taxonomy" id="2044852"/>
    <lineage>
        <taxon>Bacteria</taxon>
        <taxon>Pseudomonadati</taxon>
        <taxon>Bacteroidota</taxon>
        <taxon>Cytophagia</taxon>
        <taxon>Cytophagales</taxon>
        <taxon>Hymenobacteraceae</taxon>
        <taxon>Hymenobacter</taxon>
    </lineage>
</organism>
<evidence type="ECO:0000256" key="3">
    <source>
        <dbReference type="PROSITE-ProRule" id="PRU00023"/>
    </source>
</evidence>
<dbReference type="PANTHER" id="PTHR24201:SF16">
    <property type="entry name" value="ANKYRIN-1-LIKE-RELATED"/>
    <property type="match status" value="1"/>
</dbReference>
<keyword evidence="1" id="KW-0677">Repeat</keyword>
<dbReference type="SMART" id="SM00248">
    <property type="entry name" value="ANK"/>
    <property type="match status" value="3"/>
</dbReference>
<dbReference type="Proteomes" id="UP000632273">
    <property type="component" value="Unassembled WGS sequence"/>
</dbReference>
<evidence type="ECO:0008006" key="6">
    <source>
        <dbReference type="Google" id="ProtNLM"/>
    </source>
</evidence>
<sequence length="168" mass="18936">MAQSGRPRKCDPKVDALRQDIKYDQLDTVTQTLAEFGVDATDAYGRTALINAVIENKEDLIRWLLENGANINHQDRGRYSVLHFTAQERFVDLTRLLLEVGANPNLQDKHGNTALWTAIMNEKLPPHEQAIVKLLLEFGADPDITNNYGKSPRDLYTTMYALGILAIE</sequence>
<reference evidence="5" key="1">
    <citation type="journal article" date="2019" name="Int. J. Syst. Evol. Microbiol.">
        <title>The Global Catalogue of Microorganisms (GCM) 10K type strain sequencing project: providing services to taxonomists for standard genome sequencing and annotation.</title>
        <authorList>
            <consortium name="The Broad Institute Genomics Platform"/>
            <consortium name="The Broad Institute Genome Sequencing Center for Infectious Disease"/>
            <person name="Wu L."/>
            <person name="Ma J."/>
        </authorList>
    </citation>
    <scope>NUCLEOTIDE SEQUENCE [LARGE SCALE GENOMIC DNA]</scope>
    <source>
        <strain evidence="5">CGMCC 1.15197</strain>
    </source>
</reference>
<name>A0ABQ1U149_9BACT</name>
<keyword evidence="5" id="KW-1185">Reference proteome</keyword>
<dbReference type="InterPro" id="IPR050776">
    <property type="entry name" value="Ank_Repeat/CDKN_Inhibitor"/>
</dbReference>
<evidence type="ECO:0000313" key="5">
    <source>
        <dbReference type="Proteomes" id="UP000632273"/>
    </source>
</evidence>
<accession>A0ABQ1U149</accession>
<feature type="repeat" description="ANK" evidence="3">
    <location>
        <begin position="77"/>
        <end position="109"/>
    </location>
</feature>
<dbReference type="Pfam" id="PF12796">
    <property type="entry name" value="Ank_2"/>
    <property type="match status" value="2"/>
</dbReference>
<dbReference type="RefSeq" id="WP_188813162.1">
    <property type="nucleotide sequence ID" value="NZ_BMHT01000003.1"/>
</dbReference>
<dbReference type="InterPro" id="IPR036770">
    <property type="entry name" value="Ankyrin_rpt-contain_sf"/>
</dbReference>
<dbReference type="SUPFAM" id="SSF48403">
    <property type="entry name" value="Ankyrin repeat"/>
    <property type="match status" value="1"/>
</dbReference>
<protein>
    <recommendedName>
        <fullName evidence="6">Ankyrin repeat domain-containing protein</fullName>
    </recommendedName>
</protein>
<feature type="repeat" description="ANK" evidence="3">
    <location>
        <begin position="44"/>
        <end position="76"/>
    </location>
</feature>
<evidence type="ECO:0000256" key="1">
    <source>
        <dbReference type="ARBA" id="ARBA00022737"/>
    </source>
</evidence>
<dbReference type="Gene3D" id="1.25.40.20">
    <property type="entry name" value="Ankyrin repeat-containing domain"/>
    <property type="match status" value="1"/>
</dbReference>
<feature type="repeat" description="ANK" evidence="3">
    <location>
        <begin position="110"/>
        <end position="147"/>
    </location>
</feature>
<comment type="caution">
    <text evidence="4">The sequence shown here is derived from an EMBL/GenBank/DDBJ whole genome shotgun (WGS) entry which is preliminary data.</text>
</comment>
<dbReference type="EMBL" id="BMHT01000003">
    <property type="protein sequence ID" value="GGF06738.1"/>
    <property type="molecule type" value="Genomic_DNA"/>
</dbReference>
<dbReference type="PROSITE" id="PS50297">
    <property type="entry name" value="ANK_REP_REGION"/>
    <property type="match status" value="3"/>
</dbReference>